<gene>
    <name evidence="1" type="ORF">CAter282_2242</name>
</gene>
<evidence type="ECO:0000313" key="2">
    <source>
        <dbReference type="Proteomes" id="UP000071778"/>
    </source>
</evidence>
<proteinExistence type="predicted"/>
<dbReference type="PATRIC" id="fig|279058.18.peg.2209"/>
<protein>
    <submittedName>
        <fullName evidence="1">Uncharacterized protein</fullName>
    </submittedName>
</protein>
<name>A0A127QK91_9BURK</name>
<evidence type="ECO:0000313" key="1">
    <source>
        <dbReference type="EMBL" id="AMP09992.1"/>
    </source>
</evidence>
<keyword evidence="2" id="KW-1185">Reference proteome</keyword>
<organism evidence="1 2">
    <name type="scientific">Collimonas arenae</name>
    <dbReference type="NCBI Taxonomy" id="279058"/>
    <lineage>
        <taxon>Bacteria</taxon>
        <taxon>Pseudomonadati</taxon>
        <taxon>Pseudomonadota</taxon>
        <taxon>Betaproteobacteria</taxon>
        <taxon>Burkholderiales</taxon>
        <taxon>Oxalobacteraceae</taxon>
        <taxon>Collimonas</taxon>
    </lineage>
</organism>
<reference evidence="1 2" key="1">
    <citation type="submission" date="2015-11" db="EMBL/GenBank/DDBJ databases">
        <title>Exploring the genomic traits of fungus-feeding bacterial genus Collimonas.</title>
        <authorList>
            <person name="Song C."/>
            <person name="Schmidt R."/>
            <person name="de Jager V."/>
            <person name="Krzyzanowska D."/>
            <person name="Jongedijk E."/>
            <person name="Cankar K."/>
            <person name="Beekwilder J."/>
            <person name="van Veen A."/>
            <person name="de Boer W."/>
            <person name="van Veen J.A."/>
            <person name="Garbeva P."/>
        </authorList>
    </citation>
    <scope>NUCLEOTIDE SEQUENCE [LARGE SCALE GENOMIC DNA]</scope>
    <source>
        <strain evidence="1 2">Ter282</strain>
    </source>
</reference>
<dbReference type="AlphaFoldDB" id="A0A127QK91"/>
<accession>A0A127QK91</accession>
<dbReference type="EMBL" id="CP013235">
    <property type="protein sequence ID" value="AMP09992.1"/>
    <property type="molecule type" value="Genomic_DNA"/>
</dbReference>
<dbReference type="Proteomes" id="UP000071778">
    <property type="component" value="Chromosome"/>
</dbReference>
<sequence length="38" mass="4347">MPVGTSKPALILDWYKAWGIGEFDHFSDRGKQDTFAFN</sequence>